<dbReference type="OrthoDB" id="7764375at2"/>
<evidence type="ECO:0000313" key="2">
    <source>
        <dbReference type="EMBL" id="RJK97469.1"/>
    </source>
</evidence>
<feature type="transmembrane region" description="Helical" evidence="1">
    <location>
        <begin position="62"/>
        <end position="81"/>
    </location>
</feature>
<feature type="transmembrane region" description="Helical" evidence="1">
    <location>
        <begin position="191"/>
        <end position="211"/>
    </location>
</feature>
<proteinExistence type="predicted"/>
<reference evidence="2 3" key="1">
    <citation type="submission" date="2018-09" db="EMBL/GenBank/DDBJ databases">
        <title>Paracoccus onubensis nov. sp. a moderate halophilic bacterium isolated from Gruta de las Maravillas (Aracena, Spain).</title>
        <authorList>
            <person name="Jurado V."/>
            <person name="Gutierrez-Patricio S."/>
            <person name="Gonzalez-Pimentel J.L."/>
            <person name="Laiz L."/>
            <person name="Saiz-Jimenez C."/>
        </authorList>
    </citation>
    <scope>NUCLEOTIDE SEQUENCE [LARGE SCALE GENOMIC DNA]</scope>
    <source>
        <strain evidence="2 3">DSM 19484</strain>
    </source>
</reference>
<dbReference type="InterPro" id="IPR009495">
    <property type="entry name" value="NrsF"/>
</dbReference>
<feature type="transmembrane region" description="Helical" evidence="1">
    <location>
        <begin position="159"/>
        <end position="179"/>
    </location>
</feature>
<keyword evidence="1" id="KW-0812">Transmembrane</keyword>
<keyword evidence="1" id="KW-1133">Transmembrane helix</keyword>
<keyword evidence="3" id="KW-1185">Reference proteome</keyword>
<dbReference type="RefSeq" id="WP_119887554.1">
    <property type="nucleotide sequence ID" value="NZ_CP067170.1"/>
</dbReference>
<feature type="transmembrane region" description="Helical" evidence="1">
    <location>
        <begin position="123"/>
        <end position="147"/>
    </location>
</feature>
<dbReference type="AlphaFoldDB" id="A0A418ZQF3"/>
<feature type="transmembrane region" description="Helical" evidence="1">
    <location>
        <begin position="21"/>
        <end position="50"/>
    </location>
</feature>
<dbReference type="Proteomes" id="UP000285530">
    <property type="component" value="Unassembled WGS sequence"/>
</dbReference>
<gene>
    <name evidence="2" type="ORF">D3P06_16310</name>
</gene>
<name>A0A418ZQF3_9RHOB</name>
<protein>
    <submittedName>
        <fullName evidence="2">DUF1109 domain-containing protein</fullName>
    </submittedName>
</protein>
<comment type="caution">
    <text evidence="2">The sequence shown here is derived from an EMBL/GenBank/DDBJ whole genome shotgun (WGS) entry which is preliminary data.</text>
</comment>
<dbReference type="Pfam" id="PF06532">
    <property type="entry name" value="NrsF"/>
    <property type="match status" value="1"/>
</dbReference>
<keyword evidence="1" id="KW-0472">Membrane</keyword>
<organism evidence="2 3">
    <name type="scientific">Paracoccus aestuarii</name>
    <dbReference type="NCBI Taxonomy" id="453842"/>
    <lineage>
        <taxon>Bacteria</taxon>
        <taxon>Pseudomonadati</taxon>
        <taxon>Pseudomonadota</taxon>
        <taxon>Alphaproteobacteria</taxon>
        <taxon>Rhodobacterales</taxon>
        <taxon>Paracoccaceae</taxon>
        <taxon>Paracoccus</taxon>
    </lineage>
</organism>
<dbReference type="EMBL" id="QZEV01000125">
    <property type="protein sequence ID" value="RJK97469.1"/>
    <property type="molecule type" value="Genomic_DNA"/>
</dbReference>
<evidence type="ECO:0000256" key="1">
    <source>
        <dbReference type="SAM" id="Phobius"/>
    </source>
</evidence>
<sequence length="213" mass="21325">MTDRPKTEDLIRALAASPPPPALTGAGIAWPMLGGLAVTVGAALAVIGLRPDLGAALMLPQVAAKTVLPLVLAVLALVLALRSARPGRRLRAGWLTGPAAAALALFLQGLAQTPSGALLPAIMGHSAAACLMAITALSAPAIALGLWAARRGAPLRPGLTGGLIGMAASAGAAAGYALHCTEDSPLFFTTWYGLAIVIGTAIGALAGRRVLRW</sequence>
<feature type="transmembrane region" description="Helical" evidence="1">
    <location>
        <begin position="93"/>
        <end position="111"/>
    </location>
</feature>
<evidence type="ECO:0000313" key="3">
    <source>
        <dbReference type="Proteomes" id="UP000285530"/>
    </source>
</evidence>
<accession>A0A418ZQF3</accession>